<evidence type="ECO:0000256" key="6">
    <source>
        <dbReference type="PROSITE-ProRule" id="PRU00433"/>
    </source>
</evidence>
<dbReference type="GO" id="GO:0009055">
    <property type="term" value="F:electron transfer activity"/>
    <property type="evidence" value="ECO:0007669"/>
    <property type="project" value="InterPro"/>
</dbReference>
<keyword evidence="7" id="KW-0732">Signal</keyword>
<dbReference type="InterPro" id="IPR036909">
    <property type="entry name" value="Cyt_c-like_dom_sf"/>
</dbReference>
<accession>A0A1U9UTJ0</accession>
<keyword evidence="1" id="KW-0813">Transport</keyword>
<dbReference type="KEGG" id="cuh:BJN34_19095"/>
<sequence length="117" mass="11847">MTTIPRAAACMRRPLRLALLAAALCGAQPALSADPATGAALRARSQAAACTNCHGPAGRAPAGSSIPSLAGRPQAELAAQMQAFKAGTRPATVMHQIAKGYSDDQIAAITAWFAAVH</sequence>
<dbReference type="GO" id="GO:0046872">
    <property type="term" value="F:metal ion binding"/>
    <property type="evidence" value="ECO:0007669"/>
    <property type="project" value="UniProtKB-KW"/>
</dbReference>
<dbReference type="InterPro" id="IPR050597">
    <property type="entry name" value="Cytochrome_c_Oxidase_Subunit"/>
</dbReference>
<keyword evidence="5 6" id="KW-0408">Iron</keyword>
<organism evidence="9 10">
    <name type="scientific">Cupriavidus necator</name>
    <name type="common">Alcaligenes eutrophus</name>
    <name type="synonym">Ralstonia eutropha</name>
    <dbReference type="NCBI Taxonomy" id="106590"/>
    <lineage>
        <taxon>Bacteria</taxon>
        <taxon>Pseudomonadati</taxon>
        <taxon>Pseudomonadota</taxon>
        <taxon>Betaproteobacteria</taxon>
        <taxon>Burkholderiales</taxon>
        <taxon>Burkholderiaceae</taxon>
        <taxon>Cupriavidus</taxon>
    </lineage>
</organism>
<proteinExistence type="predicted"/>
<protein>
    <submittedName>
        <fullName evidence="9">Cytochrome C</fullName>
    </submittedName>
</protein>
<feature type="chain" id="PRO_5012234137" evidence="7">
    <location>
        <begin position="33"/>
        <end position="117"/>
    </location>
</feature>
<dbReference type="InterPro" id="IPR009056">
    <property type="entry name" value="Cyt_c-like_dom"/>
</dbReference>
<keyword evidence="3 6" id="KW-0479">Metal-binding</keyword>
<dbReference type="EMBL" id="CP017757">
    <property type="protein sequence ID" value="AQV95982.1"/>
    <property type="molecule type" value="Genomic_DNA"/>
</dbReference>
<evidence type="ECO:0000256" key="4">
    <source>
        <dbReference type="ARBA" id="ARBA00022982"/>
    </source>
</evidence>
<evidence type="ECO:0000259" key="8">
    <source>
        <dbReference type="PROSITE" id="PS51007"/>
    </source>
</evidence>
<dbReference type="GO" id="GO:0020037">
    <property type="term" value="F:heme binding"/>
    <property type="evidence" value="ECO:0007669"/>
    <property type="project" value="InterPro"/>
</dbReference>
<name>A0A1U9UTJ0_CUPNE</name>
<keyword evidence="2 6" id="KW-0349">Heme</keyword>
<evidence type="ECO:0000313" key="10">
    <source>
        <dbReference type="Proteomes" id="UP000189627"/>
    </source>
</evidence>
<dbReference type="Pfam" id="PF00034">
    <property type="entry name" value="Cytochrom_C"/>
    <property type="match status" value="1"/>
</dbReference>
<evidence type="ECO:0000256" key="3">
    <source>
        <dbReference type="ARBA" id="ARBA00022723"/>
    </source>
</evidence>
<feature type="domain" description="Cytochrome c" evidence="8">
    <location>
        <begin position="33"/>
        <end position="117"/>
    </location>
</feature>
<dbReference type="RefSeq" id="WP_078198224.1">
    <property type="nucleotide sequence ID" value="NZ_CP017757.2"/>
</dbReference>
<dbReference type="AlphaFoldDB" id="A0A1U9UTJ0"/>
<dbReference type="Gene3D" id="1.10.760.10">
    <property type="entry name" value="Cytochrome c-like domain"/>
    <property type="match status" value="1"/>
</dbReference>
<evidence type="ECO:0000256" key="7">
    <source>
        <dbReference type="SAM" id="SignalP"/>
    </source>
</evidence>
<evidence type="ECO:0000256" key="5">
    <source>
        <dbReference type="ARBA" id="ARBA00023004"/>
    </source>
</evidence>
<dbReference type="Proteomes" id="UP000189627">
    <property type="component" value="Chromosome 1"/>
</dbReference>
<evidence type="ECO:0000256" key="2">
    <source>
        <dbReference type="ARBA" id="ARBA00022617"/>
    </source>
</evidence>
<dbReference type="PANTHER" id="PTHR33751">
    <property type="entry name" value="CBB3-TYPE CYTOCHROME C OXIDASE SUBUNIT FIXP"/>
    <property type="match status" value="1"/>
</dbReference>
<dbReference type="PROSITE" id="PS51007">
    <property type="entry name" value="CYTC"/>
    <property type="match status" value="1"/>
</dbReference>
<dbReference type="SUPFAM" id="SSF46626">
    <property type="entry name" value="Cytochrome c"/>
    <property type="match status" value="1"/>
</dbReference>
<keyword evidence="4" id="KW-0249">Electron transport</keyword>
<feature type="signal peptide" evidence="7">
    <location>
        <begin position="1"/>
        <end position="32"/>
    </location>
</feature>
<evidence type="ECO:0000256" key="1">
    <source>
        <dbReference type="ARBA" id="ARBA00022448"/>
    </source>
</evidence>
<gene>
    <name evidence="9" type="ORF">BJN34_19095</name>
</gene>
<dbReference type="PANTHER" id="PTHR33751:SF9">
    <property type="entry name" value="CYTOCHROME C4"/>
    <property type="match status" value="1"/>
</dbReference>
<evidence type="ECO:0000313" key="9">
    <source>
        <dbReference type="EMBL" id="AQV95982.1"/>
    </source>
</evidence>
<reference evidence="10" key="1">
    <citation type="submission" date="2017-02" db="EMBL/GenBank/DDBJ databases">
        <title>Complete genome sequence of Cupriavidus necator strain NH9, a 3-chlorobenzoate degrader.</title>
        <authorList>
            <person name="Moriuchi R."/>
            <person name="Dohra H."/>
            <person name="Ogawa N."/>
        </authorList>
    </citation>
    <scope>NUCLEOTIDE SEQUENCE [LARGE SCALE GENOMIC DNA]</scope>
    <source>
        <strain evidence="10">NH9</strain>
    </source>
</reference>